<name>A0A378AS44_KLEPN</name>
<gene>
    <name evidence="4" type="primary">tagA</name>
    <name evidence="3" type="synonym">rffM</name>
    <name evidence="3" type="synonym">wecG</name>
    <name evidence="4" type="ORF">NCTC9504_06331</name>
</gene>
<comment type="similarity">
    <text evidence="3">Belongs to the glycosyltransferase 26 family.</text>
</comment>
<evidence type="ECO:0000313" key="4">
    <source>
        <dbReference type="EMBL" id="STV19111.1"/>
    </source>
</evidence>
<comment type="function">
    <text evidence="3">Catalyzes the synthesis of Und-PP-GlcNAc-ManNAcA (Lipid II), the second lipid-linked intermediate involved in enterobacterial common antigen (ECA) synthesis.</text>
</comment>
<accession>A0A378AS44</accession>
<dbReference type="NCBIfam" id="TIGR00696">
    <property type="entry name" value="wecG_tagA_cpsF"/>
    <property type="match status" value="1"/>
</dbReference>
<dbReference type="PANTHER" id="PTHR34136">
    <property type="match status" value="1"/>
</dbReference>
<dbReference type="HAMAP" id="MF_01001">
    <property type="entry name" value="WecG_RffM"/>
    <property type="match status" value="1"/>
</dbReference>
<evidence type="ECO:0000256" key="1">
    <source>
        <dbReference type="ARBA" id="ARBA00022676"/>
    </source>
</evidence>
<dbReference type="GO" id="GO:0047241">
    <property type="term" value="F:lipopolysaccharide N-acetylmannosaminouronosyltransferase activity"/>
    <property type="evidence" value="ECO:0007669"/>
    <property type="project" value="UniProtKB-UniRule"/>
</dbReference>
<dbReference type="EMBL" id="UGMA01000005">
    <property type="protein sequence ID" value="STV19111.1"/>
    <property type="molecule type" value="Genomic_DNA"/>
</dbReference>
<dbReference type="Proteomes" id="UP000254020">
    <property type="component" value="Unassembled WGS sequence"/>
</dbReference>
<dbReference type="Pfam" id="PF03808">
    <property type="entry name" value="Glyco_tran_WecG"/>
    <property type="match status" value="1"/>
</dbReference>
<dbReference type="AlphaFoldDB" id="A0A378AS44"/>
<keyword evidence="1 3" id="KW-0328">Glycosyltransferase</keyword>
<evidence type="ECO:0000256" key="2">
    <source>
        <dbReference type="ARBA" id="ARBA00022679"/>
    </source>
</evidence>
<comment type="pathway">
    <text evidence="3">Bacterial outer membrane biogenesis; enterobacterial common antigen biosynthesis.</text>
</comment>
<dbReference type="PANTHER" id="PTHR34136:SF1">
    <property type="entry name" value="UDP-N-ACETYL-D-MANNOSAMINURONIC ACID TRANSFERASE"/>
    <property type="match status" value="1"/>
</dbReference>
<dbReference type="NCBIfam" id="NF002980">
    <property type="entry name" value="PRK03692.1"/>
    <property type="match status" value="1"/>
</dbReference>
<organism evidence="4 5">
    <name type="scientific">Klebsiella pneumoniae subsp. pneumoniae</name>
    <dbReference type="NCBI Taxonomy" id="72407"/>
    <lineage>
        <taxon>Bacteria</taxon>
        <taxon>Pseudomonadati</taxon>
        <taxon>Pseudomonadota</taxon>
        <taxon>Gammaproteobacteria</taxon>
        <taxon>Enterobacterales</taxon>
        <taxon>Enterobacteriaceae</taxon>
        <taxon>Klebsiella/Raoultella group</taxon>
        <taxon>Klebsiella</taxon>
        <taxon>Klebsiella pneumoniae complex</taxon>
    </lineage>
</organism>
<dbReference type="GO" id="GO:0009246">
    <property type="term" value="P:enterobacterial common antigen biosynthetic process"/>
    <property type="evidence" value="ECO:0007669"/>
    <property type="project" value="UniProtKB-UniRule"/>
</dbReference>
<evidence type="ECO:0000313" key="5">
    <source>
        <dbReference type="Proteomes" id="UP000254020"/>
    </source>
</evidence>
<dbReference type="InterPro" id="IPR004629">
    <property type="entry name" value="WecG_TagA_CpsF"/>
</dbReference>
<evidence type="ECO:0000256" key="3">
    <source>
        <dbReference type="HAMAP-Rule" id="MF_01001"/>
    </source>
</evidence>
<dbReference type="EC" id="2.4.1.180" evidence="3"/>
<comment type="catalytic activity">
    <reaction evidence="3">
        <text>UDP-N-acetyl-alpha-D-mannosaminouronate + N-acetyl-alpha-D-glucosaminyl-di-trans,octa-cis-undecaprenyl diphosphate = beta-D-ManNAcA-(1-&gt;4)-alpha-D-GlcNAc-di-trans,octa-cis-undecaprenyl diphosphate + UDP + H(+)</text>
        <dbReference type="Rhea" id="RHEA:28366"/>
        <dbReference type="ChEBI" id="CHEBI:15378"/>
        <dbReference type="ChEBI" id="CHEBI:58223"/>
        <dbReference type="ChEBI" id="CHEBI:61495"/>
        <dbReference type="ChEBI" id="CHEBI:62959"/>
        <dbReference type="ChEBI" id="CHEBI:70731"/>
        <dbReference type="EC" id="2.4.1.180"/>
    </reaction>
</comment>
<dbReference type="InterPro" id="IPR023085">
    <property type="entry name" value="UDP-ManNAcA_Trfase_WecG"/>
</dbReference>
<protein>
    <recommendedName>
        <fullName evidence="3">UDP-N-acetyl-D-mannosaminuronic acid transferase</fullName>
        <shortName evidence="3">UDP-ManNAcA transferase</shortName>
        <ecNumber evidence="3">2.4.1.180</ecNumber>
    </recommendedName>
</protein>
<proteinExistence type="inferred from homology"/>
<sequence length="298" mass="33113">MTGTISAPLYLLRGLQLIGWRDMPHALDYLFADGVLREGTLVAINAEKMLAVEDKPGGTALIEAAEFKYADGISVVRSLRKKYPQAQVSRVAGADLWEALMQRAGAEGTPVFLVGGKPEVLAQTESRLRQRWQVNIVGSQDGYFTPEQRQALFERIRDSGAKIVTVAMGSPRQEIFMRDCRRLYPHALYMGVGGTYDVFTGHVHRAPKFWQDLGLEWFYRLLLQPSRSRDSSAYCAIYVGIIPVSSDIPLQPGEFAYIFCVISSLADTLFAISAKLINHSQASYAPGRPARRQGYGFS</sequence>
<keyword evidence="2 3" id="KW-0808">Transferase</keyword>
<dbReference type="CDD" id="cd06533">
    <property type="entry name" value="Glyco_transf_WecG_TagA"/>
    <property type="match status" value="1"/>
</dbReference>
<dbReference type="UniPathway" id="UPA00566"/>
<reference evidence="4 5" key="1">
    <citation type="submission" date="2018-06" db="EMBL/GenBank/DDBJ databases">
        <authorList>
            <consortium name="Pathogen Informatics"/>
            <person name="Doyle S."/>
        </authorList>
    </citation>
    <scope>NUCLEOTIDE SEQUENCE [LARGE SCALE GENOMIC DNA]</scope>
    <source>
        <strain evidence="4 5">NCTC9504</strain>
    </source>
</reference>